<keyword evidence="3" id="KW-1185">Reference proteome</keyword>
<evidence type="ECO:0000256" key="1">
    <source>
        <dbReference type="SAM" id="MobiDB-lite"/>
    </source>
</evidence>
<dbReference type="EMBL" id="AYRZ02000011">
    <property type="protein sequence ID" value="PHT68138.1"/>
    <property type="molecule type" value="Genomic_DNA"/>
</dbReference>
<name>A0A2G2YEG8_CAPAN</name>
<dbReference type="OMA" id="LHKRYAI"/>
<dbReference type="Gramene" id="PHT68138">
    <property type="protein sequence ID" value="PHT68138"/>
    <property type="gene ID" value="T459_27625"/>
</dbReference>
<evidence type="ECO:0000313" key="3">
    <source>
        <dbReference type="Proteomes" id="UP000222542"/>
    </source>
</evidence>
<dbReference type="Proteomes" id="UP000222542">
    <property type="component" value="Unassembled WGS sequence"/>
</dbReference>
<feature type="region of interest" description="Disordered" evidence="1">
    <location>
        <begin position="69"/>
        <end position="89"/>
    </location>
</feature>
<gene>
    <name evidence="2" type="ORF">T459_27625</name>
</gene>
<dbReference type="PANTHER" id="PTHR33022:SF13">
    <property type="entry name" value="UBIQUITIN-LIKE PROTEASE FAMILY PROFILE DOMAIN-CONTAINING PROTEIN"/>
    <property type="match status" value="1"/>
</dbReference>
<sequence>MGTPFDIKYIEGIAQKFSGSLNCGFFIAAYTEYLSDKLQVPNDGLNAGLLHKRYAILLLKNGEAKAQKSYVSDIKDPRPPKPNSIAMDEERLVNIE</sequence>
<evidence type="ECO:0000313" key="2">
    <source>
        <dbReference type="EMBL" id="PHT68138.1"/>
    </source>
</evidence>
<protein>
    <recommendedName>
        <fullName evidence="4">Ubiquitin-like protease family profile domain-containing protein</fullName>
    </recommendedName>
</protein>
<organism evidence="2 3">
    <name type="scientific">Capsicum annuum</name>
    <name type="common">Capsicum pepper</name>
    <dbReference type="NCBI Taxonomy" id="4072"/>
    <lineage>
        <taxon>Eukaryota</taxon>
        <taxon>Viridiplantae</taxon>
        <taxon>Streptophyta</taxon>
        <taxon>Embryophyta</taxon>
        <taxon>Tracheophyta</taxon>
        <taxon>Spermatophyta</taxon>
        <taxon>Magnoliopsida</taxon>
        <taxon>eudicotyledons</taxon>
        <taxon>Gunneridae</taxon>
        <taxon>Pentapetalae</taxon>
        <taxon>asterids</taxon>
        <taxon>lamiids</taxon>
        <taxon>Solanales</taxon>
        <taxon>Solanaceae</taxon>
        <taxon>Solanoideae</taxon>
        <taxon>Capsiceae</taxon>
        <taxon>Capsicum</taxon>
    </lineage>
</organism>
<dbReference type="AlphaFoldDB" id="A0A2G2YEG8"/>
<comment type="caution">
    <text evidence="2">The sequence shown here is derived from an EMBL/GenBank/DDBJ whole genome shotgun (WGS) entry which is preliminary data.</text>
</comment>
<dbReference type="PANTHER" id="PTHR33022">
    <property type="entry name" value="DUF1985 DOMAIN-CONTAINING PROTEIN"/>
    <property type="match status" value="1"/>
</dbReference>
<evidence type="ECO:0008006" key="4">
    <source>
        <dbReference type="Google" id="ProtNLM"/>
    </source>
</evidence>
<accession>A0A2G2YEG8</accession>
<proteinExistence type="predicted"/>
<reference evidence="2 3" key="1">
    <citation type="journal article" date="2014" name="Nat. Genet.">
        <title>Genome sequence of the hot pepper provides insights into the evolution of pungency in Capsicum species.</title>
        <authorList>
            <person name="Kim S."/>
            <person name="Park M."/>
            <person name="Yeom S.I."/>
            <person name="Kim Y.M."/>
            <person name="Lee J.M."/>
            <person name="Lee H.A."/>
            <person name="Seo E."/>
            <person name="Choi J."/>
            <person name="Cheong K."/>
            <person name="Kim K.T."/>
            <person name="Jung K."/>
            <person name="Lee G.W."/>
            <person name="Oh S.K."/>
            <person name="Bae C."/>
            <person name="Kim S.B."/>
            <person name="Lee H.Y."/>
            <person name="Kim S.Y."/>
            <person name="Kim M.S."/>
            <person name="Kang B.C."/>
            <person name="Jo Y.D."/>
            <person name="Yang H.B."/>
            <person name="Jeong H.J."/>
            <person name="Kang W.H."/>
            <person name="Kwon J.K."/>
            <person name="Shin C."/>
            <person name="Lim J.Y."/>
            <person name="Park J.H."/>
            <person name="Huh J.H."/>
            <person name="Kim J.S."/>
            <person name="Kim B.D."/>
            <person name="Cohen O."/>
            <person name="Paran I."/>
            <person name="Suh M.C."/>
            <person name="Lee S.B."/>
            <person name="Kim Y.K."/>
            <person name="Shin Y."/>
            <person name="Noh S.J."/>
            <person name="Park J."/>
            <person name="Seo Y.S."/>
            <person name="Kwon S.Y."/>
            <person name="Kim H.A."/>
            <person name="Park J.M."/>
            <person name="Kim H.J."/>
            <person name="Choi S.B."/>
            <person name="Bosland P.W."/>
            <person name="Reeves G."/>
            <person name="Jo S.H."/>
            <person name="Lee B.W."/>
            <person name="Cho H.T."/>
            <person name="Choi H.S."/>
            <person name="Lee M.S."/>
            <person name="Yu Y."/>
            <person name="Do Choi Y."/>
            <person name="Park B.S."/>
            <person name="van Deynze A."/>
            <person name="Ashrafi H."/>
            <person name="Hill T."/>
            <person name="Kim W.T."/>
            <person name="Pai H.S."/>
            <person name="Ahn H.K."/>
            <person name="Yeam I."/>
            <person name="Giovannoni J.J."/>
            <person name="Rose J.K."/>
            <person name="Sorensen I."/>
            <person name="Lee S.J."/>
            <person name="Kim R.W."/>
            <person name="Choi I.Y."/>
            <person name="Choi B.S."/>
            <person name="Lim J.S."/>
            <person name="Lee Y.H."/>
            <person name="Choi D."/>
        </authorList>
    </citation>
    <scope>NUCLEOTIDE SEQUENCE [LARGE SCALE GENOMIC DNA]</scope>
    <source>
        <strain evidence="3">cv. CM334</strain>
    </source>
</reference>
<reference evidence="2 3" key="2">
    <citation type="journal article" date="2017" name="Genome Biol.">
        <title>New reference genome sequences of hot pepper reveal the massive evolution of plant disease-resistance genes by retroduplication.</title>
        <authorList>
            <person name="Kim S."/>
            <person name="Park J."/>
            <person name="Yeom S.I."/>
            <person name="Kim Y.M."/>
            <person name="Seo E."/>
            <person name="Kim K.T."/>
            <person name="Kim M.S."/>
            <person name="Lee J.M."/>
            <person name="Cheong K."/>
            <person name="Shin H.S."/>
            <person name="Kim S.B."/>
            <person name="Han K."/>
            <person name="Lee J."/>
            <person name="Park M."/>
            <person name="Lee H.A."/>
            <person name="Lee H.Y."/>
            <person name="Lee Y."/>
            <person name="Oh S."/>
            <person name="Lee J.H."/>
            <person name="Choi E."/>
            <person name="Choi E."/>
            <person name="Lee S.E."/>
            <person name="Jeon J."/>
            <person name="Kim H."/>
            <person name="Choi G."/>
            <person name="Song H."/>
            <person name="Lee J."/>
            <person name="Lee S.C."/>
            <person name="Kwon J.K."/>
            <person name="Lee H.Y."/>
            <person name="Koo N."/>
            <person name="Hong Y."/>
            <person name="Kim R.W."/>
            <person name="Kang W.H."/>
            <person name="Huh J.H."/>
            <person name="Kang B.C."/>
            <person name="Yang T.J."/>
            <person name="Lee Y.H."/>
            <person name="Bennetzen J.L."/>
            <person name="Choi D."/>
        </authorList>
    </citation>
    <scope>NUCLEOTIDE SEQUENCE [LARGE SCALE GENOMIC DNA]</scope>
    <source>
        <strain evidence="3">cv. CM334</strain>
    </source>
</reference>